<accession>A0A372M995</accession>
<dbReference type="InterPro" id="IPR007278">
    <property type="entry name" value="DUF397"/>
</dbReference>
<proteinExistence type="predicted"/>
<evidence type="ECO:0000259" key="1">
    <source>
        <dbReference type="Pfam" id="PF04149"/>
    </source>
</evidence>
<sequence>MTEFEFMKSTYSTAGGECVEVALNIPDAVAIRDSKHPTAGTIRLTPTAWRTFLGSPVRPR</sequence>
<dbReference type="OrthoDB" id="4315616at2"/>
<reference evidence="2 3" key="1">
    <citation type="submission" date="2018-08" db="EMBL/GenBank/DDBJ databases">
        <title>Isolation, diversity and antifungal activity of Actinobacteria from wheat.</title>
        <authorList>
            <person name="Han C."/>
        </authorList>
    </citation>
    <scope>NUCLEOTIDE SEQUENCE [LARGE SCALE GENOMIC DNA]</scope>
    <source>
        <strain evidence="2 3">NEAU-YY421</strain>
    </source>
</reference>
<organism evidence="2 3">
    <name type="scientific">Streptomyces triticagri</name>
    <dbReference type="NCBI Taxonomy" id="2293568"/>
    <lineage>
        <taxon>Bacteria</taxon>
        <taxon>Bacillati</taxon>
        <taxon>Actinomycetota</taxon>
        <taxon>Actinomycetes</taxon>
        <taxon>Kitasatosporales</taxon>
        <taxon>Streptomycetaceae</taxon>
        <taxon>Streptomyces</taxon>
    </lineage>
</organism>
<dbReference type="RefSeq" id="WP_128554983.1">
    <property type="nucleotide sequence ID" value="NZ_QUAK01000028.1"/>
</dbReference>
<protein>
    <submittedName>
        <fullName evidence="2">DUF397 domain-containing protein</fullName>
    </submittedName>
</protein>
<dbReference type="Pfam" id="PF04149">
    <property type="entry name" value="DUF397"/>
    <property type="match status" value="1"/>
</dbReference>
<dbReference type="Proteomes" id="UP000263094">
    <property type="component" value="Unassembled WGS sequence"/>
</dbReference>
<gene>
    <name evidence="2" type="ORF">DY218_06695</name>
</gene>
<evidence type="ECO:0000313" key="3">
    <source>
        <dbReference type="Proteomes" id="UP000263094"/>
    </source>
</evidence>
<evidence type="ECO:0000313" key="2">
    <source>
        <dbReference type="EMBL" id="RFU87496.1"/>
    </source>
</evidence>
<comment type="caution">
    <text evidence="2">The sequence shown here is derived from an EMBL/GenBank/DDBJ whole genome shotgun (WGS) entry which is preliminary data.</text>
</comment>
<dbReference type="EMBL" id="QUAK01000028">
    <property type="protein sequence ID" value="RFU87496.1"/>
    <property type="molecule type" value="Genomic_DNA"/>
</dbReference>
<dbReference type="AlphaFoldDB" id="A0A372M995"/>
<feature type="domain" description="DUF397" evidence="1">
    <location>
        <begin position="6"/>
        <end position="54"/>
    </location>
</feature>
<name>A0A372M995_9ACTN</name>
<keyword evidence="3" id="KW-1185">Reference proteome</keyword>